<reference evidence="5 6" key="1">
    <citation type="submission" date="2024-01" db="EMBL/GenBank/DDBJ databases">
        <title>Complete Genome Sequence of Alkalicoccus halolimnae BZ-SZ-XJ29T, a Moderately Halophilic Bacterium Isolated from a Salt Lake.</title>
        <authorList>
            <person name="Zhao B."/>
        </authorList>
    </citation>
    <scope>NUCLEOTIDE SEQUENCE [LARGE SCALE GENOMIC DNA]</scope>
    <source>
        <strain evidence="5 6">BZ-SZ-XJ29</strain>
    </source>
</reference>
<dbReference type="PROSITE" id="PS50995">
    <property type="entry name" value="HTH_MARR_2"/>
    <property type="match status" value="1"/>
</dbReference>
<evidence type="ECO:0000256" key="1">
    <source>
        <dbReference type="ARBA" id="ARBA00023015"/>
    </source>
</evidence>
<keyword evidence="3" id="KW-0804">Transcription</keyword>
<keyword evidence="6" id="KW-1185">Reference proteome</keyword>
<dbReference type="PANTHER" id="PTHR42756">
    <property type="entry name" value="TRANSCRIPTIONAL REGULATOR, MARR"/>
    <property type="match status" value="1"/>
</dbReference>
<dbReference type="PANTHER" id="PTHR42756:SF1">
    <property type="entry name" value="TRANSCRIPTIONAL REPRESSOR OF EMRAB OPERON"/>
    <property type="match status" value="1"/>
</dbReference>
<name>A0AAJ8N1X3_9BACI</name>
<dbReference type="SMART" id="SM00347">
    <property type="entry name" value="HTH_MARR"/>
    <property type="match status" value="1"/>
</dbReference>
<accession>A0AAJ8N1X3</accession>
<evidence type="ECO:0000256" key="3">
    <source>
        <dbReference type="ARBA" id="ARBA00023163"/>
    </source>
</evidence>
<dbReference type="EMBL" id="CP144914">
    <property type="protein sequence ID" value="WWD79152.1"/>
    <property type="molecule type" value="Genomic_DNA"/>
</dbReference>
<dbReference type="GO" id="GO:0003700">
    <property type="term" value="F:DNA-binding transcription factor activity"/>
    <property type="evidence" value="ECO:0007669"/>
    <property type="project" value="InterPro"/>
</dbReference>
<sequence length="150" mass="17531">MEKQKIIDEIEQYMVDISLTLQYEFGSGYENELSSNQQLMMYLIGKKKVTRVKELAHYMNVSASAVSQMAAKMEQLHLLERSVDEENRRSTVLKLQAEGLEMLEHMEERRLTIMEKYLVKLPEEDLDAMRDAFSKLHKLIQDSQKKGDEA</sequence>
<proteinExistence type="predicted"/>
<dbReference type="RefSeq" id="WP_187254513.1">
    <property type="nucleotide sequence ID" value="NZ_CP144914.1"/>
</dbReference>
<dbReference type="SUPFAM" id="SSF46785">
    <property type="entry name" value="Winged helix' DNA-binding domain"/>
    <property type="match status" value="1"/>
</dbReference>
<dbReference type="KEGG" id="ahal:FTX54_012075"/>
<keyword evidence="2" id="KW-0238">DNA-binding</keyword>
<organism evidence="5 6">
    <name type="scientific">Alkalicoccus halolimnae</name>
    <dbReference type="NCBI Taxonomy" id="1667239"/>
    <lineage>
        <taxon>Bacteria</taxon>
        <taxon>Bacillati</taxon>
        <taxon>Bacillota</taxon>
        <taxon>Bacilli</taxon>
        <taxon>Bacillales</taxon>
        <taxon>Bacillaceae</taxon>
        <taxon>Alkalicoccus</taxon>
    </lineage>
</organism>
<evidence type="ECO:0000259" key="4">
    <source>
        <dbReference type="PROSITE" id="PS50995"/>
    </source>
</evidence>
<evidence type="ECO:0000313" key="5">
    <source>
        <dbReference type="EMBL" id="WWD79152.1"/>
    </source>
</evidence>
<dbReference type="InterPro" id="IPR036388">
    <property type="entry name" value="WH-like_DNA-bd_sf"/>
</dbReference>
<gene>
    <name evidence="5" type="ORF">FTX54_012075</name>
</gene>
<dbReference type="InterPro" id="IPR036390">
    <property type="entry name" value="WH_DNA-bd_sf"/>
</dbReference>
<dbReference type="InterPro" id="IPR000835">
    <property type="entry name" value="HTH_MarR-typ"/>
</dbReference>
<dbReference type="Pfam" id="PF01047">
    <property type="entry name" value="MarR"/>
    <property type="match status" value="1"/>
</dbReference>
<keyword evidence="1" id="KW-0805">Transcription regulation</keyword>
<dbReference type="Proteomes" id="UP000321816">
    <property type="component" value="Chromosome"/>
</dbReference>
<dbReference type="Gene3D" id="1.10.10.10">
    <property type="entry name" value="Winged helix-like DNA-binding domain superfamily/Winged helix DNA-binding domain"/>
    <property type="match status" value="1"/>
</dbReference>
<dbReference type="GO" id="GO:0003677">
    <property type="term" value="F:DNA binding"/>
    <property type="evidence" value="ECO:0007669"/>
    <property type="project" value="UniProtKB-KW"/>
</dbReference>
<evidence type="ECO:0000313" key="6">
    <source>
        <dbReference type="Proteomes" id="UP000321816"/>
    </source>
</evidence>
<feature type="domain" description="HTH marR-type" evidence="4">
    <location>
        <begin position="1"/>
        <end position="138"/>
    </location>
</feature>
<dbReference type="AlphaFoldDB" id="A0AAJ8N1X3"/>
<protein>
    <submittedName>
        <fullName evidence="5">MarR family transcriptional regulator</fullName>
    </submittedName>
</protein>
<evidence type="ECO:0000256" key="2">
    <source>
        <dbReference type="ARBA" id="ARBA00023125"/>
    </source>
</evidence>